<protein>
    <submittedName>
        <fullName evidence="1">Uncharacterized protein</fullName>
    </submittedName>
</protein>
<sequence length="73" mass="7755">MELYFFAFPPLITTILLFGVTAVALSSTVISESESTAVPCSSEAHKIGASTAYVPETFVLFLLSKGRITDGPI</sequence>
<name>A0A1Q3DYR5_LENED</name>
<reference evidence="1 2" key="1">
    <citation type="submission" date="2016-08" db="EMBL/GenBank/DDBJ databases">
        <authorList>
            <consortium name="Lentinula edodes genome sequencing consortium"/>
            <person name="Sakamoto Y."/>
            <person name="Nakade K."/>
            <person name="Sato S."/>
            <person name="Yoshida Y."/>
            <person name="Miyazaki K."/>
            <person name="Natsume S."/>
            <person name="Konno N."/>
        </authorList>
    </citation>
    <scope>NUCLEOTIDE SEQUENCE [LARGE SCALE GENOMIC DNA]</scope>
    <source>
        <strain evidence="1 2">NBRC 111202</strain>
    </source>
</reference>
<accession>A0A1Q3DYR5</accession>
<reference evidence="1 2" key="2">
    <citation type="submission" date="2017-02" db="EMBL/GenBank/DDBJ databases">
        <title>A genome survey and senescence transcriptome analysis in Lentinula edodes.</title>
        <authorList>
            <person name="Sakamoto Y."/>
            <person name="Nakade K."/>
            <person name="Sato S."/>
            <person name="Yoshida Y."/>
            <person name="Miyazaki K."/>
            <person name="Natsume S."/>
            <person name="Konno N."/>
        </authorList>
    </citation>
    <scope>NUCLEOTIDE SEQUENCE [LARGE SCALE GENOMIC DNA]</scope>
    <source>
        <strain evidence="1 2">NBRC 111202</strain>
    </source>
</reference>
<evidence type="ECO:0000313" key="1">
    <source>
        <dbReference type="EMBL" id="GAW00061.1"/>
    </source>
</evidence>
<gene>
    <name evidence="1" type="ORF">LENED_001553</name>
</gene>
<dbReference type="EMBL" id="BDGU01000022">
    <property type="protein sequence ID" value="GAW00061.1"/>
    <property type="molecule type" value="Genomic_DNA"/>
</dbReference>
<proteinExistence type="predicted"/>
<keyword evidence="2" id="KW-1185">Reference proteome</keyword>
<evidence type="ECO:0000313" key="2">
    <source>
        <dbReference type="Proteomes" id="UP000188533"/>
    </source>
</evidence>
<organism evidence="1 2">
    <name type="scientific">Lentinula edodes</name>
    <name type="common">Shiitake mushroom</name>
    <name type="synonym">Lentinus edodes</name>
    <dbReference type="NCBI Taxonomy" id="5353"/>
    <lineage>
        <taxon>Eukaryota</taxon>
        <taxon>Fungi</taxon>
        <taxon>Dikarya</taxon>
        <taxon>Basidiomycota</taxon>
        <taxon>Agaricomycotina</taxon>
        <taxon>Agaricomycetes</taxon>
        <taxon>Agaricomycetidae</taxon>
        <taxon>Agaricales</taxon>
        <taxon>Marasmiineae</taxon>
        <taxon>Omphalotaceae</taxon>
        <taxon>Lentinula</taxon>
    </lineage>
</organism>
<dbReference type="Proteomes" id="UP000188533">
    <property type="component" value="Unassembled WGS sequence"/>
</dbReference>
<dbReference type="AlphaFoldDB" id="A0A1Q3DYR5"/>
<comment type="caution">
    <text evidence="1">The sequence shown here is derived from an EMBL/GenBank/DDBJ whole genome shotgun (WGS) entry which is preliminary data.</text>
</comment>